<evidence type="ECO:0000313" key="2">
    <source>
        <dbReference type="Proteomes" id="UP001150904"/>
    </source>
</evidence>
<dbReference type="EMBL" id="JAPQKR010000005">
    <property type="protein sequence ID" value="KAJ5215267.1"/>
    <property type="molecule type" value="Genomic_DNA"/>
</dbReference>
<dbReference type="GO" id="GO:0019863">
    <property type="term" value="F:IgE binding"/>
    <property type="evidence" value="ECO:0007669"/>
    <property type="project" value="InterPro"/>
</dbReference>
<reference evidence="1" key="1">
    <citation type="submission" date="2022-12" db="EMBL/GenBank/DDBJ databases">
        <authorList>
            <person name="Petersen C."/>
        </authorList>
    </citation>
    <scope>NUCLEOTIDE SEQUENCE</scope>
    <source>
        <strain evidence="1">IBT 15544</strain>
    </source>
</reference>
<dbReference type="OrthoDB" id="118256at2759"/>
<keyword evidence="2" id="KW-1185">Reference proteome</keyword>
<accession>A0A9W9TA63</accession>
<protein>
    <submittedName>
        <fullName evidence="1">Allergen</fullName>
    </submittedName>
</protein>
<dbReference type="AlphaFoldDB" id="A0A9W9TA63"/>
<proteinExistence type="predicted"/>
<organism evidence="1 2">
    <name type="scientific">Penicillium cinerascens</name>
    <dbReference type="NCBI Taxonomy" id="70096"/>
    <lineage>
        <taxon>Eukaryota</taxon>
        <taxon>Fungi</taxon>
        <taxon>Dikarya</taxon>
        <taxon>Ascomycota</taxon>
        <taxon>Pezizomycotina</taxon>
        <taxon>Eurotiomycetes</taxon>
        <taxon>Eurotiomycetidae</taxon>
        <taxon>Eurotiales</taxon>
        <taxon>Aspergillaceae</taxon>
        <taxon>Penicillium</taxon>
    </lineage>
</organism>
<dbReference type="GO" id="GO:0005576">
    <property type="term" value="C:extracellular region"/>
    <property type="evidence" value="ECO:0007669"/>
    <property type="project" value="InterPro"/>
</dbReference>
<dbReference type="PANTHER" id="PTHR42039:SF1">
    <property type="entry name" value="PUTATIVE (AFU_ORTHOLOGUE AFUA_3G02940)-RELATED"/>
    <property type="match status" value="1"/>
</dbReference>
<dbReference type="InterPro" id="IPR038903">
    <property type="entry name" value="Allergen_Asp_f_4"/>
</dbReference>
<dbReference type="GeneID" id="83176037"/>
<name>A0A9W9TA63_9EURO</name>
<dbReference type="Proteomes" id="UP001150904">
    <property type="component" value="Unassembled WGS sequence"/>
</dbReference>
<comment type="caution">
    <text evidence="1">The sequence shown here is derived from an EMBL/GenBank/DDBJ whole genome shotgun (WGS) entry which is preliminary data.</text>
</comment>
<dbReference type="Pfam" id="PF25312">
    <property type="entry name" value="Allergen_Asp_f_4"/>
    <property type="match status" value="1"/>
</dbReference>
<reference evidence="1" key="2">
    <citation type="journal article" date="2023" name="IMA Fungus">
        <title>Comparative genomic study of the Penicillium genus elucidates a diverse pangenome and 15 lateral gene transfer events.</title>
        <authorList>
            <person name="Petersen C."/>
            <person name="Sorensen T."/>
            <person name="Nielsen M.R."/>
            <person name="Sondergaard T.E."/>
            <person name="Sorensen J.L."/>
            <person name="Fitzpatrick D.A."/>
            <person name="Frisvad J.C."/>
            <person name="Nielsen K.L."/>
        </authorList>
    </citation>
    <scope>NUCLEOTIDE SEQUENCE</scope>
    <source>
        <strain evidence="1">IBT 15544</strain>
    </source>
</reference>
<dbReference type="RefSeq" id="XP_058311080.1">
    <property type="nucleotide sequence ID" value="XM_058448736.1"/>
</dbReference>
<evidence type="ECO:0000313" key="1">
    <source>
        <dbReference type="EMBL" id="KAJ5215267.1"/>
    </source>
</evidence>
<gene>
    <name evidence="1" type="ORF">N7498_001674</name>
</gene>
<dbReference type="PANTHER" id="PTHR42039">
    <property type="entry name" value="PUTATIVE (AFU_ORTHOLOGUE AFUA_3G02940)-RELATED"/>
    <property type="match status" value="1"/>
</dbReference>
<sequence>MACAIGARAMVRIHQHHHTATTVSEDSLSSLQEVAPEYNTRPKRSYITTGFGGRTESSGSGVSYKGNVGKPYGSNIIEVSSMDAKKYQYVVQFDGPQIGQWTLVIWNKIGPDGLVDGWFGHACKSFTLAPGQTLYIAFAEDSQGGWTAAPGPYIPTDSYGGYAATWGEFAFGSSINWGWSGFDVSAIAAQNAGLEVQGMKICDNLIGTCSFISPKASKSDNAYLYNNREVDGIGGNVAPGPVRLVVTLDYQG</sequence>